<dbReference type="PANTHER" id="PTHR32204">
    <property type="entry name" value="ATPASE RAVA"/>
    <property type="match status" value="1"/>
</dbReference>
<gene>
    <name evidence="2" type="ORF">ACFP3U_17970</name>
</gene>
<dbReference type="Proteomes" id="UP001595975">
    <property type="component" value="Unassembled WGS sequence"/>
</dbReference>
<dbReference type="InterPro" id="IPR050513">
    <property type="entry name" value="RavA_ATPases"/>
</dbReference>
<dbReference type="EMBL" id="JBHSOF010000021">
    <property type="protein sequence ID" value="MFC5664862.1"/>
    <property type="molecule type" value="Genomic_DNA"/>
</dbReference>
<dbReference type="InterPro" id="IPR003593">
    <property type="entry name" value="AAA+_ATPase"/>
</dbReference>
<keyword evidence="3" id="KW-1185">Reference proteome</keyword>
<feature type="domain" description="AAA+ ATPase" evidence="1">
    <location>
        <begin position="49"/>
        <end position="189"/>
    </location>
</feature>
<dbReference type="CDD" id="cd00009">
    <property type="entry name" value="AAA"/>
    <property type="match status" value="1"/>
</dbReference>
<evidence type="ECO:0000313" key="3">
    <source>
        <dbReference type="Proteomes" id="UP001595975"/>
    </source>
</evidence>
<dbReference type="SMART" id="SM00382">
    <property type="entry name" value="AAA"/>
    <property type="match status" value="1"/>
</dbReference>
<sequence length="397" mass="41737">MTDIRTPSDAPAAALRQDSELIAAAVTAAGRGMVDRETVGEVVALCAVAGEHLLVVGPPGTAKSEAVRRVAGQLGGRYFEYLLGRFTEPNELFGPVDLRSLREGRVEFETAGMLPEADIAFLDEVFLGSTAVLNTLLGLLNERVFRRGGTVLASPLRVCVGAANHLPEDPALAAFADRFLARVFVDPVADARLEELLEAGRRPAAPAPFRQGDPDHPLGPDGLLGALDRLAAAARGCDLDAVTPLLATALRRLRSVGVPVGDRRAVRSQRLVAAAAVLDGRTTATARDLWVLPLIAPTADTQALARDTLADLIEKAANQSLANAAEELSRSTAARAERLARTGAALLADHRDLPEGRDSRLRLEAALREIDAGFAPADLPDALAGIRAELVAAVAPS</sequence>
<protein>
    <submittedName>
        <fullName evidence="2">AAA family ATPase</fullName>
    </submittedName>
</protein>
<comment type="caution">
    <text evidence="2">The sequence shown here is derived from an EMBL/GenBank/DDBJ whole genome shotgun (WGS) entry which is preliminary data.</text>
</comment>
<reference evidence="3" key="1">
    <citation type="journal article" date="2019" name="Int. J. Syst. Evol. Microbiol.">
        <title>The Global Catalogue of Microorganisms (GCM) 10K type strain sequencing project: providing services to taxonomists for standard genome sequencing and annotation.</title>
        <authorList>
            <consortium name="The Broad Institute Genomics Platform"/>
            <consortium name="The Broad Institute Genome Sequencing Center for Infectious Disease"/>
            <person name="Wu L."/>
            <person name="Ma J."/>
        </authorList>
    </citation>
    <scope>NUCLEOTIDE SEQUENCE [LARGE SCALE GENOMIC DNA]</scope>
    <source>
        <strain evidence="3">CGMCC 4.1437</strain>
    </source>
</reference>
<organism evidence="2 3">
    <name type="scientific">Kitasatospora misakiensis</name>
    <dbReference type="NCBI Taxonomy" id="67330"/>
    <lineage>
        <taxon>Bacteria</taxon>
        <taxon>Bacillati</taxon>
        <taxon>Actinomycetota</taxon>
        <taxon>Actinomycetes</taxon>
        <taxon>Kitasatosporales</taxon>
        <taxon>Streptomycetaceae</taxon>
        <taxon>Kitasatospora</taxon>
    </lineage>
</organism>
<dbReference type="InterPro" id="IPR027417">
    <property type="entry name" value="P-loop_NTPase"/>
</dbReference>
<dbReference type="Pfam" id="PF20030">
    <property type="entry name" value="bpMoxR"/>
    <property type="match status" value="1"/>
</dbReference>
<dbReference type="PANTHER" id="PTHR32204:SF0">
    <property type="entry name" value="ATPASE RAVA"/>
    <property type="match status" value="1"/>
</dbReference>
<accession>A0ABW0X4X9</accession>
<dbReference type="InterPro" id="IPR045427">
    <property type="entry name" value="MoxR"/>
</dbReference>
<evidence type="ECO:0000259" key="1">
    <source>
        <dbReference type="SMART" id="SM00382"/>
    </source>
</evidence>
<evidence type="ECO:0000313" key="2">
    <source>
        <dbReference type="EMBL" id="MFC5664862.1"/>
    </source>
</evidence>
<dbReference type="Gene3D" id="3.40.50.300">
    <property type="entry name" value="P-loop containing nucleotide triphosphate hydrolases"/>
    <property type="match status" value="1"/>
</dbReference>
<name>A0ABW0X4X9_9ACTN</name>
<dbReference type="RefSeq" id="WP_380226550.1">
    <property type="nucleotide sequence ID" value="NZ_JBHSOF010000021.1"/>
</dbReference>
<dbReference type="SUPFAM" id="SSF52540">
    <property type="entry name" value="P-loop containing nucleoside triphosphate hydrolases"/>
    <property type="match status" value="1"/>
</dbReference>
<proteinExistence type="predicted"/>